<evidence type="ECO:0000313" key="3">
    <source>
        <dbReference type="Proteomes" id="UP001362999"/>
    </source>
</evidence>
<name>A0AAW0B5A5_9AGAR</name>
<reference evidence="2 3" key="1">
    <citation type="journal article" date="2024" name="J Genomics">
        <title>Draft genome sequencing and assembly of Favolaschia claudopus CIRM-BRFM 2984 isolated from oak limbs.</title>
        <authorList>
            <person name="Navarro D."/>
            <person name="Drula E."/>
            <person name="Chaduli D."/>
            <person name="Cazenave R."/>
            <person name="Ahrendt S."/>
            <person name="Wang J."/>
            <person name="Lipzen A."/>
            <person name="Daum C."/>
            <person name="Barry K."/>
            <person name="Grigoriev I.V."/>
            <person name="Favel A."/>
            <person name="Rosso M.N."/>
            <person name="Martin F."/>
        </authorList>
    </citation>
    <scope>NUCLEOTIDE SEQUENCE [LARGE SCALE GENOMIC DNA]</scope>
    <source>
        <strain evidence="2 3">CIRM-BRFM 2984</strain>
    </source>
</reference>
<dbReference type="AlphaFoldDB" id="A0AAW0B5A5"/>
<comment type="caution">
    <text evidence="2">The sequence shown here is derived from an EMBL/GenBank/DDBJ whole genome shotgun (WGS) entry which is preliminary data.</text>
</comment>
<dbReference type="Proteomes" id="UP001362999">
    <property type="component" value="Unassembled WGS sequence"/>
</dbReference>
<evidence type="ECO:0000313" key="2">
    <source>
        <dbReference type="EMBL" id="KAK7021276.1"/>
    </source>
</evidence>
<proteinExistence type="predicted"/>
<evidence type="ECO:0000259" key="1">
    <source>
        <dbReference type="Pfam" id="PF22936"/>
    </source>
</evidence>
<dbReference type="InterPro" id="IPR054722">
    <property type="entry name" value="PolX-like_BBD"/>
</dbReference>
<dbReference type="Pfam" id="PF22936">
    <property type="entry name" value="Pol_BBD"/>
    <property type="match status" value="1"/>
</dbReference>
<feature type="non-terminal residue" evidence="2">
    <location>
        <position position="67"/>
    </location>
</feature>
<feature type="non-terminal residue" evidence="2">
    <location>
        <position position="1"/>
    </location>
</feature>
<gene>
    <name evidence="2" type="ORF">R3P38DRAFT_2470551</name>
</gene>
<keyword evidence="3" id="KW-1185">Reference proteome</keyword>
<organism evidence="2 3">
    <name type="scientific">Favolaschia claudopus</name>
    <dbReference type="NCBI Taxonomy" id="2862362"/>
    <lineage>
        <taxon>Eukaryota</taxon>
        <taxon>Fungi</taxon>
        <taxon>Dikarya</taxon>
        <taxon>Basidiomycota</taxon>
        <taxon>Agaricomycotina</taxon>
        <taxon>Agaricomycetes</taxon>
        <taxon>Agaricomycetidae</taxon>
        <taxon>Agaricales</taxon>
        <taxon>Marasmiineae</taxon>
        <taxon>Mycenaceae</taxon>
        <taxon>Favolaschia</taxon>
    </lineage>
</organism>
<dbReference type="EMBL" id="JAWWNJ010000039">
    <property type="protein sequence ID" value="KAK7021276.1"/>
    <property type="molecule type" value="Genomic_DNA"/>
</dbReference>
<sequence>SFAADSGATVHLSPVRDDFYSIRAIPAQKIWGVGGTYIEAIGKGDIHIRHTTGAVFVLKDALYVPKA</sequence>
<accession>A0AAW0B5A5</accession>
<feature type="domain" description="Retrovirus-related Pol polyprotein from transposon TNT 1-94-like beta-barrel" evidence="1">
    <location>
        <begin position="4"/>
        <end position="66"/>
    </location>
</feature>
<protein>
    <recommendedName>
        <fullName evidence="1">Retrovirus-related Pol polyprotein from transposon TNT 1-94-like beta-barrel domain-containing protein</fullName>
    </recommendedName>
</protein>